<accession>A0A1E5WK36</accession>
<organism evidence="2 3">
    <name type="scientific">Dichanthelium oligosanthes</name>
    <dbReference type="NCBI Taxonomy" id="888268"/>
    <lineage>
        <taxon>Eukaryota</taxon>
        <taxon>Viridiplantae</taxon>
        <taxon>Streptophyta</taxon>
        <taxon>Embryophyta</taxon>
        <taxon>Tracheophyta</taxon>
        <taxon>Spermatophyta</taxon>
        <taxon>Magnoliopsida</taxon>
        <taxon>Liliopsida</taxon>
        <taxon>Poales</taxon>
        <taxon>Poaceae</taxon>
        <taxon>PACMAD clade</taxon>
        <taxon>Panicoideae</taxon>
        <taxon>Panicodae</taxon>
        <taxon>Paniceae</taxon>
        <taxon>Dichantheliinae</taxon>
        <taxon>Dichanthelium</taxon>
    </lineage>
</organism>
<dbReference type="AlphaFoldDB" id="A0A1E5WK36"/>
<evidence type="ECO:0000313" key="2">
    <source>
        <dbReference type="EMBL" id="OEL37500.1"/>
    </source>
</evidence>
<dbReference type="InterPro" id="IPR040273">
    <property type="entry name" value="PIP1"/>
</dbReference>
<proteinExistence type="predicted"/>
<protein>
    <submittedName>
        <fullName evidence="2">Uncharacterized protein</fullName>
    </submittedName>
</protein>
<sequence length="84" mass="8682">MSLSTRRLLLLVASLLLVVLLVGSARSAGAARPALPVPEAAWLNDGEAVQGRGQATAVERTTKEAVEMLMARLPAGPSQKGPGH</sequence>
<comment type="caution">
    <text evidence="2">The sequence shown here is derived from an EMBL/GenBank/DDBJ whole genome shotgun (WGS) entry which is preliminary data.</text>
</comment>
<dbReference type="PANTHER" id="PTHR37245:SF4">
    <property type="entry name" value="PAMP-INDUCED SECRETED PEPTIDE 1"/>
    <property type="match status" value="1"/>
</dbReference>
<dbReference type="GO" id="GO:0006952">
    <property type="term" value="P:defense response"/>
    <property type="evidence" value="ECO:0007669"/>
    <property type="project" value="InterPro"/>
</dbReference>
<dbReference type="Proteomes" id="UP000095767">
    <property type="component" value="Unassembled WGS sequence"/>
</dbReference>
<feature type="chain" id="PRO_5009189356" evidence="1">
    <location>
        <begin position="31"/>
        <end position="84"/>
    </location>
</feature>
<evidence type="ECO:0000256" key="1">
    <source>
        <dbReference type="SAM" id="SignalP"/>
    </source>
</evidence>
<gene>
    <name evidence="2" type="ORF">BAE44_0001478</name>
</gene>
<name>A0A1E5WK36_9POAL</name>
<reference evidence="2 3" key="1">
    <citation type="submission" date="2016-09" db="EMBL/GenBank/DDBJ databases">
        <title>The draft genome of Dichanthelium oligosanthes: A C3 panicoid grass species.</title>
        <authorList>
            <person name="Studer A.J."/>
            <person name="Schnable J.C."/>
            <person name="Brutnell T.P."/>
        </authorList>
    </citation>
    <scope>NUCLEOTIDE SEQUENCE [LARGE SCALE GENOMIC DNA]</scope>
    <source>
        <strain evidence="3">cv. Kellogg 1175</strain>
        <tissue evidence="2">Leaf</tissue>
    </source>
</reference>
<dbReference type="EMBL" id="LWDX02005210">
    <property type="protein sequence ID" value="OEL37500.1"/>
    <property type="molecule type" value="Genomic_DNA"/>
</dbReference>
<dbReference type="PANTHER" id="PTHR37245">
    <property type="entry name" value="PAMP-INDUCED SECRETED PEPTIDE 1"/>
    <property type="match status" value="1"/>
</dbReference>
<feature type="signal peptide" evidence="1">
    <location>
        <begin position="1"/>
        <end position="30"/>
    </location>
</feature>
<evidence type="ECO:0000313" key="3">
    <source>
        <dbReference type="Proteomes" id="UP000095767"/>
    </source>
</evidence>
<keyword evidence="1" id="KW-0732">Signal</keyword>
<keyword evidence="3" id="KW-1185">Reference proteome</keyword>